<dbReference type="EMBL" id="JBEAFC010000009">
    <property type="protein sequence ID" value="KAL1541438.1"/>
    <property type="molecule type" value="Genomic_DNA"/>
</dbReference>
<dbReference type="Pfam" id="PF23569">
    <property type="entry name" value="NBD_SMAX1"/>
    <property type="match status" value="1"/>
</dbReference>
<dbReference type="InterPro" id="IPR051650">
    <property type="entry name" value="SL_signaling_regulator"/>
</dbReference>
<proteinExistence type="inferred from homology"/>
<evidence type="ECO:0000256" key="3">
    <source>
        <dbReference type="PROSITE-ProRule" id="PRU01251"/>
    </source>
</evidence>
<evidence type="ECO:0000256" key="1">
    <source>
        <dbReference type="ARBA" id="ARBA00008675"/>
    </source>
</evidence>
<reference evidence="5 6" key="1">
    <citation type="submission" date="2024-06" db="EMBL/GenBank/DDBJ databases">
        <title>A chromosome level genome sequence of Diviner's sage (Salvia divinorum).</title>
        <authorList>
            <person name="Ford S.A."/>
            <person name="Ro D.-K."/>
            <person name="Ness R.W."/>
            <person name="Phillips M.A."/>
        </authorList>
    </citation>
    <scope>NUCLEOTIDE SEQUENCE [LARGE SCALE GENOMIC DNA]</scope>
    <source>
        <strain evidence="5">SAF-2024a</strain>
        <tissue evidence="5">Leaf</tissue>
    </source>
</reference>
<dbReference type="InterPro" id="IPR027417">
    <property type="entry name" value="P-loop_NTPase"/>
</dbReference>
<dbReference type="Proteomes" id="UP001567538">
    <property type="component" value="Unassembled WGS sequence"/>
</dbReference>
<dbReference type="InterPro" id="IPR058680">
    <property type="entry name" value="NBD_SMAX1-like"/>
</dbReference>
<organism evidence="5 6">
    <name type="scientific">Salvia divinorum</name>
    <name type="common">Maria pastora</name>
    <name type="synonym">Diviner's sage</name>
    <dbReference type="NCBI Taxonomy" id="28513"/>
    <lineage>
        <taxon>Eukaryota</taxon>
        <taxon>Viridiplantae</taxon>
        <taxon>Streptophyta</taxon>
        <taxon>Embryophyta</taxon>
        <taxon>Tracheophyta</taxon>
        <taxon>Spermatophyta</taxon>
        <taxon>Magnoliopsida</taxon>
        <taxon>eudicotyledons</taxon>
        <taxon>Gunneridae</taxon>
        <taxon>Pentapetalae</taxon>
        <taxon>asterids</taxon>
        <taxon>lamiids</taxon>
        <taxon>Lamiales</taxon>
        <taxon>Lamiaceae</taxon>
        <taxon>Nepetoideae</taxon>
        <taxon>Mentheae</taxon>
        <taxon>Salviinae</taxon>
        <taxon>Salvia</taxon>
        <taxon>Salvia subgen. Calosphace</taxon>
    </lineage>
</organism>
<dbReference type="PROSITE" id="PS51903">
    <property type="entry name" value="CLP_R"/>
    <property type="match status" value="1"/>
</dbReference>
<keyword evidence="6" id="KW-1185">Reference proteome</keyword>
<dbReference type="InterPro" id="IPR004176">
    <property type="entry name" value="Clp_R_N"/>
</dbReference>
<gene>
    <name evidence="5" type="ORF">AAHA92_25661</name>
</gene>
<protein>
    <submittedName>
        <fullName evidence="5">Protein SMAX1-LIKE 3</fullName>
    </submittedName>
</protein>
<accession>A0ABD1GBC8</accession>
<name>A0ABD1GBC8_SALDI</name>
<feature type="domain" description="Clp R" evidence="4">
    <location>
        <begin position="9"/>
        <end position="165"/>
    </location>
</feature>
<keyword evidence="2 3" id="KW-0677">Repeat</keyword>
<dbReference type="AlphaFoldDB" id="A0ABD1GBC8"/>
<comment type="similarity">
    <text evidence="1">Belongs to the ClpA/ClpB family.</text>
</comment>
<evidence type="ECO:0000256" key="2">
    <source>
        <dbReference type="ARBA" id="ARBA00022737"/>
    </source>
</evidence>
<evidence type="ECO:0000313" key="6">
    <source>
        <dbReference type="Proteomes" id="UP001567538"/>
    </source>
</evidence>
<evidence type="ECO:0000259" key="4">
    <source>
        <dbReference type="PROSITE" id="PS51903"/>
    </source>
</evidence>
<comment type="caution">
    <text evidence="5">The sequence shown here is derived from an EMBL/GenBank/DDBJ whole genome shotgun (WGS) entry which is preliminary data.</text>
</comment>
<evidence type="ECO:0000313" key="5">
    <source>
        <dbReference type="EMBL" id="KAL1541438.1"/>
    </source>
</evidence>
<dbReference type="SUPFAM" id="SSF81923">
    <property type="entry name" value="Double Clp-N motif"/>
    <property type="match status" value="1"/>
</dbReference>
<sequence length="713" mass="79210">MRASGNCAVQQALTAEAAGMVKQAVVLAKRRGHVQVTPLHVANTMLAASPGGLFRVACLDSHSHPLQCKALELCFNVALNRLPASSSPNPAISNALVAAFKRAQAHQRRGSTDSQQQQQPLLAVKIELEQLIISILDDPSVSRVMREAGFSSTQVKINVEKAISLHLSSPSPKPKETTTLTLSSSPTIPAAARNEDLDVIIDTLLLKKNKRSLALVGESTSSLEATVKALMDKVERGEVVETLREVKFISIPPLYTFSNLHRDQVELKIRELTRLVQSLVGKGVVLYLGDLKWISDYVEREGSYYCSVEHMIMEIGRLVWSIGEMERFWLMGIATFQTYIKCRNGYHSLQTVWGLHPLTIPVNSLAFTLVSHSDEKSEGRENGEMMKLSCCVECSEKFHGQVREMEAGANDRALSRLPSWLKDESRRLNDKDQKCDAMKELCKKWNSFCSSAHKQPSSSSPPSRGDAMETEGLQKFKEFNAENLNLLCNALEEKVPWQKEIIPEIAGTVLQCRSGMLRRKSQSCDVKEETWLLFLGPDQNQAKEKIARELAKIVFGSYSSFASIGLSSFVDSSTEDSRNKRGRDECKSFIDRFAAAAAADPHRVFLVEDLEQADYCLQMGIKRAIEKGRIVDENGEEVGLCDAIVVLSCESFSSRSRASSPSDDRKEVAGAGEEEAGGFLDLNMSFQDQDDDDLGILENVDRRLVFKIQDLWQ</sequence>
<dbReference type="Gene3D" id="3.40.50.300">
    <property type="entry name" value="P-loop containing nucleotide triphosphate hydrolases"/>
    <property type="match status" value="1"/>
</dbReference>
<dbReference type="PANTHER" id="PTHR43572:SF31">
    <property type="entry name" value="PROTEIN SMAX1-LIKE 3"/>
    <property type="match status" value="1"/>
</dbReference>
<dbReference type="InterPro" id="IPR036628">
    <property type="entry name" value="Clp_N_dom_sf"/>
</dbReference>
<dbReference type="Gene3D" id="1.10.1780.10">
    <property type="entry name" value="Clp, N-terminal domain"/>
    <property type="match status" value="1"/>
</dbReference>
<dbReference type="PANTHER" id="PTHR43572">
    <property type="entry name" value="CHAPERONE PROTEIN CLPD, CHLOROPLASTIC"/>
    <property type="match status" value="1"/>
</dbReference>